<feature type="signal peptide" evidence="1">
    <location>
        <begin position="1"/>
        <end position="20"/>
    </location>
</feature>
<gene>
    <name evidence="3" type="ORF">KAK11_02675</name>
</gene>
<dbReference type="RefSeq" id="WP_210805867.1">
    <property type="nucleotide sequence ID" value="NZ_JAGQDG010000001.1"/>
</dbReference>
<dbReference type="InterPro" id="IPR018637">
    <property type="entry name" value="DUF2059"/>
</dbReference>
<evidence type="ECO:0000313" key="4">
    <source>
        <dbReference type="Proteomes" id="UP000672097"/>
    </source>
</evidence>
<protein>
    <submittedName>
        <fullName evidence="3">DUF2059 domain-containing protein</fullName>
    </submittedName>
</protein>
<comment type="caution">
    <text evidence="3">The sequence shown here is derived from an EMBL/GenBank/DDBJ whole genome shotgun (WGS) entry which is preliminary data.</text>
</comment>
<accession>A0ABS5DSX2</accession>
<feature type="domain" description="DUF2059" evidence="2">
    <location>
        <begin position="92"/>
        <end position="149"/>
    </location>
</feature>
<dbReference type="Pfam" id="PF09832">
    <property type="entry name" value="DUF2059"/>
    <property type="match status" value="1"/>
</dbReference>
<feature type="chain" id="PRO_5045836939" evidence="1">
    <location>
        <begin position="21"/>
        <end position="166"/>
    </location>
</feature>
<evidence type="ECO:0000259" key="2">
    <source>
        <dbReference type="Pfam" id="PF09832"/>
    </source>
</evidence>
<evidence type="ECO:0000313" key="3">
    <source>
        <dbReference type="EMBL" id="MBQ0934217.1"/>
    </source>
</evidence>
<keyword evidence="4" id="KW-1185">Reference proteome</keyword>
<evidence type="ECO:0000256" key="1">
    <source>
        <dbReference type="SAM" id="SignalP"/>
    </source>
</evidence>
<keyword evidence="1" id="KW-0732">Signal</keyword>
<proteinExistence type="predicted"/>
<organism evidence="3 4">
    <name type="scientific">Ideonella paludis</name>
    <dbReference type="NCBI Taxonomy" id="1233411"/>
    <lineage>
        <taxon>Bacteria</taxon>
        <taxon>Pseudomonadati</taxon>
        <taxon>Pseudomonadota</taxon>
        <taxon>Betaproteobacteria</taxon>
        <taxon>Burkholderiales</taxon>
        <taxon>Sphaerotilaceae</taxon>
        <taxon>Ideonella</taxon>
    </lineage>
</organism>
<dbReference type="Proteomes" id="UP000672097">
    <property type="component" value="Unassembled WGS sequence"/>
</dbReference>
<sequence length="166" mass="18578">MKKTLSLALTSLMLALNCHAAPASQASVEELLVVTKSESMIDSVYANLDQMIAQSMRQATQGEKLTAEQQRVMEALPAKLVALFRQEYSWATMKPQMIKIYMESLEQEDVDDLLVFYKSRGGQALINKMPVVMQKSMQLSQSMLQAILPKMRATMMQAIEEAKAAK</sequence>
<reference evidence="3 4" key="1">
    <citation type="submission" date="2021-04" db="EMBL/GenBank/DDBJ databases">
        <title>The genome sequence of type strain Ideonella paludis KCTC 32238.</title>
        <authorList>
            <person name="Liu Y."/>
        </authorList>
    </citation>
    <scope>NUCLEOTIDE SEQUENCE [LARGE SCALE GENOMIC DNA]</scope>
    <source>
        <strain evidence="3 4">KCTC 32238</strain>
    </source>
</reference>
<dbReference type="EMBL" id="JAGQDG010000001">
    <property type="protein sequence ID" value="MBQ0934217.1"/>
    <property type="molecule type" value="Genomic_DNA"/>
</dbReference>
<name>A0ABS5DSX2_9BURK</name>